<reference evidence="2 3" key="1">
    <citation type="submission" date="2016-04" db="EMBL/GenBank/DDBJ databases">
        <title>A degradative enzymes factory behind the ericoid mycorrhizal symbiosis.</title>
        <authorList>
            <consortium name="DOE Joint Genome Institute"/>
            <person name="Martino E."/>
            <person name="Morin E."/>
            <person name="Grelet G."/>
            <person name="Kuo A."/>
            <person name="Kohler A."/>
            <person name="Daghino S."/>
            <person name="Barry K."/>
            <person name="Choi C."/>
            <person name="Cichocki N."/>
            <person name="Clum A."/>
            <person name="Copeland A."/>
            <person name="Hainaut M."/>
            <person name="Haridas S."/>
            <person name="Labutti K."/>
            <person name="Lindquist E."/>
            <person name="Lipzen A."/>
            <person name="Khouja H.-R."/>
            <person name="Murat C."/>
            <person name="Ohm R."/>
            <person name="Olson A."/>
            <person name="Spatafora J."/>
            <person name="Veneault-Fourrey C."/>
            <person name="Henrissat B."/>
            <person name="Grigoriev I."/>
            <person name="Martin F."/>
            <person name="Perotto S."/>
        </authorList>
    </citation>
    <scope>NUCLEOTIDE SEQUENCE [LARGE SCALE GENOMIC DNA]</scope>
    <source>
        <strain evidence="2 3">F</strain>
    </source>
</reference>
<evidence type="ECO:0000313" key="3">
    <source>
        <dbReference type="Proteomes" id="UP000235786"/>
    </source>
</evidence>
<dbReference type="Proteomes" id="UP000235786">
    <property type="component" value="Unassembled WGS sequence"/>
</dbReference>
<dbReference type="EMBL" id="KZ613939">
    <property type="protein sequence ID" value="PMD46877.1"/>
    <property type="molecule type" value="Genomic_DNA"/>
</dbReference>
<evidence type="ECO:0000313" key="2">
    <source>
        <dbReference type="EMBL" id="PMD46877.1"/>
    </source>
</evidence>
<sequence length="306" mass="33411">MYLFHRHFVCISLNFLISSTWGAPLVEKGQPPPPPPQPAWAQRNFNTIKSIYELTIYPNQLPILNEGAAGVPSGLFNEDATGRVDPVGNFTGFDDSIEYFFALAPVPSTNAASTAITSIQITEFSSACADVAASVVYLYCNVYAPGAENDGQALSPLKEVAFWKFDDCGAVLKYDAWIPNLNDWIVAGLGIQISNPQVEEQSIEQLCGGTQQRCTGANSQWTSVDQCVEVLSQKTYGNYDEAWGDNIVCRIIHLVLTQVRPDVHCPHVGPTGGGKCVDYAYPLEYFADQALYGDPVGKTFTCDDCE</sequence>
<name>A0A2J6S7Y8_HYAVF</name>
<keyword evidence="3" id="KW-1185">Reference proteome</keyword>
<keyword evidence="1" id="KW-0732">Signal</keyword>
<feature type="signal peptide" evidence="1">
    <location>
        <begin position="1"/>
        <end position="22"/>
    </location>
</feature>
<feature type="chain" id="PRO_5014463567" evidence="1">
    <location>
        <begin position="23"/>
        <end position="306"/>
    </location>
</feature>
<gene>
    <name evidence="2" type="ORF">L207DRAFT_451455</name>
</gene>
<evidence type="ECO:0000256" key="1">
    <source>
        <dbReference type="SAM" id="SignalP"/>
    </source>
</evidence>
<proteinExistence type="predicted"/>
<protein>
    <submittedName>
        <fullName evidence="2">Uncharacterized protein</fullName>
    </submittedName>
</protein>
<organism evidence="2 3">
    <name type="scientific">Hyaloscypha variabilis (strain UAMH 11265 / GT02V1 / F)</name>
    <name type="common">Meliniomyces variabilis</name>
    <dbReference type="NCBI Taxonomy" id="1149755"/>
    <lineage>
        <taxon>Eukaryota</taxon>
        <taxon>Fungi</taxon>
        <taxon>Dikarya</taxon>
        <taxon>Ascomycota</taxon>
        <taxon>Pezizomycotina</taxon>
        <taxon>Leotiomycetes</taxon>
        <taxon>Helotiales</taxon>
        <taxon>Hyaloscyphaceae</taxon>
        <taxon>Hyaloscypha</taxon>
        <taxon>Hyaloscypha variabilis</taxon>
    </lineage>
</organism>
<dbReference type="AlphaFoldDB" id="A0A2J6S7Y8"/>
<accession>A0A2J6S7Y8</accession>
<dbReference type="OrthoDB" id="10010954at2759"/>